<comment type="caution">
    <text evidence="2">The sequence shown here is derived from an EMBL/GenBank/DDBJ whole genome shotgun (WGS) entry which is preliminary data.</text>
</comment>
<keyword evidence="3" id="KW-1185">Reference proteome</keyword>
<dbReference type="EMBL" id="JAVFWL010000006">
    <property type="protein sequence ID" value="KAK6761411.1"/>
    <property type="molecule type" value="Genomic_DNA"/>
</dbReference>
<gene>
    <name evidence="2" type="primary">Necator_chrX.g22630</name>
    <name evidence="2" type="ORF">RB195_022467</name>
</gene>
<accession>A0ABR1EI05</accession>
<feature type="region of interest" description="Disordered" evidence="1">
    <location>
        <begin position="140"/>
        <end position="192"/>
    </location>
</feature>
<protein>
    <submittedName>
        <fullName evidence="2">Uncharacterized protein</fullName>
    </submittedName>
</protein>
<evidence type="ECO:0000313" key="2">
    <source>
        <dbReference type="EMBL" id="KAK6761411.1"/>
    </source>
</evidence>
<dbReference type="Proteomes" id="UP001303046">
    <property type="component" value="Unassembled WGS sequence"/>
</dbReference>
<evidence type="ECO:0000256" key="1">
    <source>
        <dbReference type="SAM" id="MobiDB-lite"/>
    </source>
</evidence>
<organism evidence="2 3">
    <name type="scientific">Necator americanus</name>
    <name type="common">Human hookworm</name>
    <dbReference type="NCBI Taxonomy" id="51031"/>
    <lineage>
        <taxon>Eukaryota</taxon>
        <taxon>Metazoa</taxon>
        <taxon>Ecdysozoa</taxon>
        <taxon>Nematoda</taxon>
        <taxon>Chromadorea</taxon>
        <taxon>Rhabditida</taxon>
        <taxon>Rhabditina</taxon>
        <taxon>Rhabditomorpha</taxon>
        <taxon>Strongyloidea</taxon>
        <taxon>Ancylostomatidae</taxon>
        <taxon>Bunostominae</taxon>
        <taxon>Necator</taxon>
    </lineage>
</organism>
<sequence length="192" mass="21306">MKRFRTLVGSERYEAQCSCISCARSGTVEKAVGIDVEPLRTAAKNEQVTTRIGRLRTRGCGPTPPLIIFFACAPSSSYEKEEDKGSQLMISTPILARQELLKYLTLEPTAYKGMKRAEERRAEVLAEAAEADKSIGYARRDFASRKTKDGCTPEPEGNNHCMRKGSGENHPRFLLRSLRQPHSLASSPSEGR</sequence>
<evidence type="ECO:0000313" key="3">
    <source>
        <dbReference type="Proteomes" id="UP001303046"/>
    </source>
</evidence>
<feature type="compositionally biased region" description="Basic and acidic residues" evidence="1">
    <location>
        <begin position="140"/>
        <end position="151"/>
    </location>
</feature>
<reference evidence="2 3" key="1">
    <citation type="submission" date="2023-08" db="EMBL/GenBank/DDBJ databases">
        <title>A Necator americanus chromosomal reference genome.</title>
        <authorList>
            <person name="Ilik V."/>
            <person name="Petrzelkova K.J."/>
            <person name="Pardy F."/>
            <person name="Fuh T."/>
            <person name="Niatou-Singa F.S."/>
            <person name="Gouil Q."/>
            <person name="Baker L."/>
            <person name="Ritchie M.E."/>
            <person name="Jex A.R."/>
            <person name="Gazzola D."/>
            <person name="Li H."/>
            <person name="Toshio Fujiwara R."/>
            <person name="Zhan B."/>
            <person name="Aroian R.V."/>
            <person name="Pafco B."/>
            <person name="Schwarz E.M."/>
        </authorList>
    </citation>
    <scope>NUCLEOTIDE SEQUENCE [LARGE SCALE GENOMIC DNA]</scope>
    <source>
        <strain evidence="2 3">Aroian</strain>
        <tissue evidence="2">Whole animal</tissue>
    </source>
</reference>
<feature type="compositionally biased region" description="Polar residues" evidence="1">
    <location>
        <begin position="183"/>
        <end position="192"/>
    </location>
</feature>
<name>A0ABR1EI05_NECAM</name>
<proteinExistence type="predicted"/>